<evidence type="ECO:0000256" key="2">
    <source>
        <dbReference type="ARBA" id="ARBA00008685"/>
    </source>
</evidence>
<proteinExistence type="inferred from homology"/>
<sequence>MSYTIIIGVLLLQCQLGNCFNLIEDSSGGESAWSGCREAVEVMVSDNNNHSNQTCSLIFLVDSDITNFQGGFLKQSILSQGALSIFRVNGDMNNTEWFLQLAHSARQVRQGSWCSVVVVVSESRTFLATLANWSLKGRLLVWASRLLVVTRLTLLHIHSLLSSHWTFSMMNTVFLNLEQPRPNLRCVAYSHMPYTAAGFRKVVRLAYWTPASTLTFFNNHTLFPEKFTNFFGDTVNVSALPFMPFWGEVVEDVASDDGSSSVTRYTGSDYYFLITVANALNFTVRIIKPASWSQATQLVNERVAYICAVYHILMPVRFEQHDFTFSYEFSYFSFAMAKPSLKPQWQSLYYPLDGLVWLLVLLMLLCTPPFLIIMVSRGGGQQQYLSSSDGMGLTVVMQDMIGMLLGQNLPSRLPITTSSRVLVAAWLVFVFIIGSAYRGNLTASLTIPKFPPRIESLEHLVIGVDRVTIPSFGEIHRKFYSESDSPLFQALARLLQVGPTFHQGLTAANEKKFEFVAQLHSGPERERLLLVVQCGKIQYHYDRKQE</sequence>
<comment type="subcellular location">
    <subcellularLocation>
        <location evidence="1">Cell membrane</location>
        <topology evidence="1">Multi-pass membrane protein</topology>
    </subcellularLocation>
</comment>
<keyword evidence="7" id="KW-0675">Receptor</keyword>
<dbReference type="GO" id="GO:0050906">
    <property type="term" value="P:detection of stimulus involved in sensory perception"/>
    <property type="evidence" value="ECO:0007669"/>
    <property type="project" value="UniProtKB-ARBA"/>
</dbReference>
<evidence type="ECO:0000259" key="11">
    <source>
        <dbReference type="Pfam" id="PF00060"/>
    </source>
</evidence>
<dbReference type="InterPro" id="IPR052192">
    <property type="entry name" value="Insect_Ionotropic_Sensory_Rcpt"/>
</dbReference>
<accession>A0AAE1QF00</accession>
<dbReference type="PANTHER" id="PTHR42643:SF30">
    <property type="entry name" value="IONOTROPIC RECEPTOR 40A-RELATED"/>
    <property type="match status" value="1"/>
</dbReference>
<evidence type="ECO:0000256" key="9">
    <source>
        <dbReference type="SAM" id="Phobius"/>
    </source>
</evidence>
<evidence type="ECO:0000256" key="1">
    <source>
        <dbReference type="ARBA" id="ARBA00004651"/>
    </source>
</evidence>
<evidence type="ECO:0000256" key="5">
    <source>
        <dbReference type="ARBA" id="ARBA00022989"/>
    </source>
</evidence>
<evidence type="ECO:0000256" key="8">
    <source>
        <dbReference type="ARBA" id="ARBA00023180"/>
    </source>
</evidence>
<evidence type="ECO:0000256" key="3">
    <source>
        <dbReference type="ARBA" id="ARBA00022475"/>
    </source>
</evidence>
<keyword evidence="3" id="KW-1003">Cell membrane</keyword>
<keyword evidence="8" id="KW-0325">Glycoprotein</keyword>
<dbReference type="Pfam" id="PF00060">
    <property type="entry name" value="Lig_chan"/>
    <property type="match status" value="1"/>
</dbReference>
<evidence type="ECO:0000313" key="12">
    <source>
        <dbReference type="EMBL" id="KAK4325665.1"/>
    </source>
</evidence>
<feature type="chain" id="PRO_5042215185" description="Ionotropic glutamate receptor C-terminal domain-containing protein" evidence="10">
    <location>
        <begin position="20"/>
        <end position="546"/>
    </location>
</feature>
<reference evidence="12" key="1">
    <citation type="submission" date="2023-11" db="EMBL/GenBank/DDBJ databases">
        <title>Genome assemblies of two species of porcelain crab, Petrolisthes cinctipes and Petrolisthes manimaculis (Anomura: Porcellanidae).</title>
        <authorList>
            <person name="Angst P."/>
        </authorList>
    </citation>
    <scope>NUCLEOTIDE SEQUENCE</scope>
    <source>
        <strain evidence="12">PB745_02</strain>
        <tissue evidence="12">Gill</tissue>
    </source>
</reference>
<evidence type="ECO:0000256" key="4">
    <source>
        <dbReference type="ARBA" id="ARBA00022692"/>
    </source>
</evidence>
<dbReference type="AlphaFoldDB" id="A0AAE1QF00"/>
<dbReference type="PANTHER" id="PTHR42643">
    <property type="entry name" value="IONOTROPIC RECEPTOR 20A-RELATED"/>
    <property type="match status" value="1"/>
</dbReference>
<feature type="signal peptide" evidence="10">
    <location>
        <begin position="1"/>
        <end position="19"/>
    </location>
</feature>
<dbReference type="Proteomes" id="UP001292094">
    <property type="component" value="Unassembled WGS sequence"/>
</dbReference>
<evidence type="ECO:0000256" key="10">
    <source>
        <dbReference type="SAM" id="SignalP"/>
    </source>
</evidence>
<keyword evidence="10" id="KW-0732">Signal</keyword>
<evidence type="ECO:0000313" key="13">
    <source>
        <dbReference type="Proteomes" id="UP001292094"/>
    </source>
</evidence>
<comment type="caution">
    <text evidence="12">The sequence shown here is derived from an EMBL/GenBank/DDBJ whole genome shotgun (WGS) entry which is preliminary data.</text>
</comment>
<gene>
    <name evidence="12" type="ORF">Pmani_003758</name>
</gene>
<feature type="transmembrane region" description="Helical" evidence="9">
    <location>
        <begin position="354"/>
        <end position="375"/>
    </location>
</feature>
<keyword evidence="4 9" id="KW-0812">Transmembrane</keyword>
<organism evidence="12 13">
    <name type="scientific">Petrolisthes manimaculis</name>
    <dbReference type="NCBI Taxonomy" id="1843537"/>
    <lineage>
        <taxon>Eukaryota</taxon>
        <taxon>Metazoa</taxon>
        <taxon>Ecdysozoa</taxon>
        <taxon>Arthropoda</taxon>
        <taxon>Crustacea</taxon>
        <taxon>Multicrustacea</taxon>
        <taxon>Malacostraca</taxon>
        <taxon>Eumalacostraca</taxon>
        <taxon>Eucarida</taxon>
        <taxon>Decapoda</taxon>
        <taxon>Pleocyemata</taxon>
        <taxon>Anomura</taxon>
        <taxon>Galatheoidea</taxon>
        <taxon>Porcellanidae</taxon>
        <taxon>Petrolisthes</taxon>
    </lineage>
</organism>
<feature type="domain" description="Ionotropic glutamate receptor C-terminal" evidence="11">
    <location>
        <begin position="356"/>
        <end position="461"/>
    </location>
</feature>
<dbReference type="GO" id="GO:0015276">
    <property type="term" value="F:ligand-gated monoatomic ion channel activity"/>
    <property type="evidence" value="ECO:0007669"/>
    <property type="project" value="InterPro"/>
</dbReference>
<dbReference type="Gene3D" id="1.10.287.70">
    <property type="match status" value="1"/>
</dbReference>
<dbReference type="EMBL" id="JAWZYT010000265">
    <property type="protein sequence ID" value="KAK4325665.1"/>
    <property type="molecule type" value="Genomic_DNA"/>
</dbReference>
<dbReference type="GO" id="GO:0005886">
    <property type="term" value="C:plasma membrane"/>
    <property type="evidence" value="ECO:0007669"/>
    <property type="project" value="UniProtKB-SubCell"/>
</dbReference>
<keyword evidence="5 9" id="KW-1133">Transmembrane helix</keyword>
<name>A0AAE1QF00_9EUCA</name>
<protein>
    <recommendedName>
        <fullName evidence="11">Ionotropic glutamate receptor C-terminal domain-containing protein</fullName>
    </recommendedName>
</protein>
<dbReference type="InterPro" id="IPR001320">
    <property type="entry name" value="Iontro_rcpt_C"/>
</dbReference>
<dbReference type="SUPFAM" id="SSF53850">
    <property type="entry name" value="Periplasmic binding protein-like II"/>
    <property type="match status" value="1"/>
</dbReference>
<evidence type="ECO:0000256" key="7">
    <source>
        <dbReference type="ARBA" id="ARBA00023170"/>
    </source>
</evidence>
<keyword evidence="6 9" id="KW-0472">Membrane</keyword>
<feature type="transmembrane region" description="Helical" evidence="9">
    <location>
        <begin position="421"/>
        <end position="439"/>
    </location>
</feature>
<keyword evidence="13" id="KW-1185">Reference proteome</keyword>
<comment type="similarity">
    <text evidence="2">Belongs to the glutamate-gated ion channel (TC 1.A.10.1) family.</text>
</comment>
<evidence type="ECO:0000256" key="6">
    <source>
        <dbReference type="ARBA" id="ARBA00023136"/>
    </source>
</evidence>